<dbReference type="FunCoup" id="G8XZ58">
    <property type="interactions" value="1444"/>
</dbReference>
<dbReference type="SUPFAM" id="SSF56112">
    <property type="entry name" value="Protein kinase-like (PK-like)"/>
    <property type="match status" value="1"/>
</dbReference>
<dbReference type="GO" id="GO:0048015">
    <property type="term" value="P:phosphatidylinositol-mediated signaling"/>
    <property type="evidence" value="ECO:0007669"/>
    <property type="project" value="TreeGrafter"/>
</dbReference>
<evidence type="ECO:0000256" key="1">
    <source>
        <dbReference type="ARBA" id="ARBA00001686"/>
    </source>
</evidence>
<dbReference type="EMBL" id="FO082046">
    <property type="protein sequence ID" value="CCE86967.1"/>
    <property type="molecule type" value="Genomic_DNA"/>
</dbReference>
<dbReference type="InterPro" id="IPR015433">
    <property type="entry name" value="PI3/4_kinase"/>
</dbReference>
<dbReference type="PROSITE" id="PS51545">
    <property type="entry name" value="PIK_HELICAL"/>
    <property type="match status" value="1"/>
</dbReference>
<dbReference type="STRING" id="559304.G8XZ58"/>
<dbReference type="InterPro" id="IPR018936">
    <property type="entry name" value="PI3/4_kinase_CS"/>
</dbReference>
<dbReference type="HOGENOM" id="CLU_002446_2_0_1"/>
<dbReference type="SMART" id="SM00146">
    <property type="entry name" value="PI3Kc"/>
    <property type="match status" value="1"/>
</dbReference>
<feature type="domain" description="PIK helical" evidence="8">
    <location>
        <begin position="1"/>
        <end position="121"/>
    </location>
</feature>
<dbReference type="PROSITE" id="PS50290">
    <property type="entry name" value="PI3_4_KINASE_3"/>
    <property type="match status" value="1"/>
</dbReference>
<dbReference type="SUPFAM" id="SSF48371">
    <property type="entry name" value="ARM repeat"/>
    <property type="match status" value="1"/>
</dbReference>
<dbReference type="GO" id="GO:0046854">
    <property type="term" value="P:phosphatidylinositol phosphate biosynthetic process"/>
    <property type="evidence" value="ECO:0007669"/>
    <property type="project" value="InterPro"/>
</dbReference>
<dbReference type="AlphaFoldDB" id="G8XZ58"/>
<keyword evidence="10" id="KW-1185">Reference proteome</keyword>
<dbReference type="GO" id="GO:0016020">
    <property type="term" value="C:membrane"/>
    <property type="evidence" value="ECO:0007669"/>
    <property type="project" value="TreeGrafter"/>
</dbReference>
<evidence type="ECO:0000256" key="5">
    <source>
        <dbReference type="ARBA" id="ARBA00022777"/>
    </source>
</evidence>
<feature type="region of interest" description="Disordered" evidence="6">
    <location>
        <begin position="224"/>
        <end position="249"/>
    </location>
</feature>
<dbReference type="InterPro" id="IPR042236">
    <property type="entry name" value="PI3K_accessory_sf"/>
</dbReference>
<evidence type="ECO:0000313" key="10">
    <source>
        <dbReference type="Proteomes" id="UP000005222"/>
    </source>
</evidence>
<dbReference type="Pfam" id="PF21245">
    <property type="entry name" value="PI4KB-PIK1_PIK"/>
    <property type="match status" value="1"/>
</dbReference>
<dbReference type="eggNOG" id="KOG0903">
    <property type="taxonomic scope" value="Eukaryota"/>
</dbReference>
<evidence type="ECO:0000256" key="4">
    <source>
        <dbReference type="ARBA" id="ARBA00022679"/>
    </source>
</evidence>
<dbReference type="EC" id="2.7.1.67" evidence="3"/>
<evidence type="ECO:0000256" key="3">
    <source>
        <dbReference type="ARBA" id="ARBA00012169"/>
    </source>
</evidence>
<dbReference type="InterPro" id="IPR021601">
    <property type="entry name" value="Phosphatidylino_kinase_fungi"/>
</dbReference>
<keyword evidence="4" id="KW-0808">Transferase</keyword>
<dbReference type="PROSITE" id="PS00916">
    <property type="entry name" value="PI3_4_KINASE_2"/>
    <property type="match status" value="1"/>
</dbReference>
<dbReference type="InterPro" id="IPR011009">
    <property type="entry name" value="Kinase-like_dom_sf"/>
</dbReference>
<dbReference type="Gene3D" id="3.30.1010.10">
    <property type="entry name" value="Phosphatidylinositol 3-kinase Catalytic Subunit, Chain A, domain 4"/>
    <property type="match status" value="1"/>
</dbReference>
<name>G8XZ58_PICSO</name>
<dbReference type="Gene3D" id="1.25.40.70">
    <property type="entry name" value="Phosphatidylinositol 3-kinase, accessory domain (PIK)"/>
    <property type="match status" value="1"/>
</dbReference>
<dbReference type="InterPro" id="IPR001263">
    <property type="entry name" value="PI3K_accessory_dom"/>
</dbReference>
<dbReference type="GO" id="GO:0004430">
    <property type="term" value="F:1-phosphatidylinositol 4-kinase activity"/>
    <property type="evidence" value="ECO:0007669"/>
    <property type="project" value="UniProtKB-EC"/>
</dbReference>
<dbReference type="OMA" id="ANYFRCE"/>
<dbReference type="GO" id="GO:0005737">
    <property type="term" value="C:cytoplasm"/>
    <property type="evidence" value="ECO:0007669"/>
    <property type="project" value="TreeGrafter"/>
</dbReference>
<organism evidence="9 10">
    <name type="scientific">Pichia sorbitophila (strain ATCC MYA-4447 / BCRC 22081 / CBS 7064 / NBRC 10061 / NRRL Y-12695)</name>
    <name type="common">Hybrid yeast</name>
    <dbReference type="NCBI Taxonomy" id="559304"/>
    <lineage>
        <taxon>Eukaryota</taxon>
        <taxon>Fungi</taxon>
        <taxon>Dikarya</taxon>
        <taxon>Ascomycota</taxon>
        <taxon>Saccharomycotina</taxon>
        <taxon>Pichiomycetes</taxon>
        <taxon>Debaryomycetaceae</taxon>
        <taxon>Millerozyma</taxon>
    </lineage>
</organism>
<sequence>MPDETYEDLLKVAERPDFDVFQCIDQLKEHGDNIGVHHYLVKKLYKYSYLEVEFYIPQLVQLLVSFETDSMALSDFLLDYCARYPHFCLITFWNSQAYIYELKNDPESVSFHVVRNFVNELQNIMFNQDSWANGQSSVGFRENLHPALVLSGMIATSIAIPGAASFVKPLIESQGRQQKSLLFKLANFHKSLTRNLTLKNRGRVSSSGDHSNSDNDLVGSATISRASTHRKSRHSTHIEGATASETLPRTMSMQELDSNDDLNYHSDYSLERNLKINTKIRPKRSNSRAERPSSFEKSPSPVNTSVFAKNSIVNENQGFHSLPDLRNNSVDGMMEEMSVITPTVSGSSSASIASLDVQETKPSNSGYQINQLKSSPLTQDQKVKLLHVNYFKKETEFMISLQNISMRLSQVPKEARLTSLRAELSIINNTLLPAEIDIPQLLPISSFQNKKFHRILKLNVNEAFVLNSAERVPFLLLIEYLSEDMDFDPSSDNNKHIFSKINNESTNSINKRNRYFSDSPRMSMESIHQSDRFEVSESNVDEADLGDMSVVAISNEQSFISRHLNNKQVDDMSNLKGFAKMRVSQDSNSVPGSPKEDAAANKPYKKESSQYLDTKELSTQIRIAAVMLQQLEKSNYPNSEQAVSIRTRIIDSMKSLQNKFDNIDYSEIRGLASSADRKTSTDAGERKLENDFKLSEDWHTKKNRIRQASSYGHLKNWDLCSVIAKNGDDLPQEAFACQLITIISNIWKANDVAVITKTMKILITSANSGLVETINNAMSIHSIKKTLTDLSLKRGENPKGKVATLKEYFLKVYGAEDTYKYKRAQDNFARSLAAYSIICYILQIKDRHNGNIMLDNEGHIIHIDFGFLLSNSPGSMGFEAAPFKLTFEYIDVLGGIEGSSFVKFKDLCKDCFKTIRKNCDQLINIIEVMQKDSSLPCFKNGPQTSILFKQRLQLEMNDEECDSFVENILIGKSLGSMYTRLYDQFQLITQGIYN</sequence>
<protein>
    <recommendedName>
        <fullName evidence="3">1-phosphatidylinositol 4-kinase</fullName>
        <ecNumber evidence="3">2.7.1.67</ecNumber>
    </recommendedName>
</protein>
<dbReference type="InterPro" id="IPR016024">
    <property type="entry name" value="ARM-type_fold"/>
</dbReference>
<dbReference type="InterPro" id="IPR000403">
    <property type="entry name" value="PI3/4_kinase_cat_dom"/>
</dbReference>
<evidence type="ECO:0000259" key="8">
    <source>
        <dbReference type="PROSITE" id="PS51545"/>
    </source>
</evidence>
<gene>
    <name evidence="9" type="primary">Piso0_005492</name>
    <name evidence="9" type="ORF">GNLVRS01_PISO0N16271g</name>
</gene>
<evidence type="ECO:0000313" key="9">
    <source>
        <dbReference type="EMBL" id="CCE86967.1"/>
    </source>
</evidence>
<feature type="region of interest" description="Disordered" evidence="6">
    <location>
        <begin position="199"/>
        <end position="218"/>
    </location>
</feature>
<comment type="catalytic activity">
    <reaction evidence="1">
        <text>a 1,2-diacyl-sn-glycero-3-phospho-(1D-myo-inositol) + ATP = a 1,2-diacyl-sn-glycero-3-phospho-(1D-myo-inositol 4-phosphate) + ADP + H(+)</text>
        <dbReference type="Rhea" id="RHEA:19877"/>
        <dbReference type="ChEBI" id="CHEBI:15378"/>
        <dbReference type="ChEBI" id="CHEBI:30616"/>
        <dbReference type="ChEBI" id="CHEBI:57880"/>
        <dbReference type="ChEBI" id="CHEBI:58178"/>
        <dbReference type="ChEBI" id="CHEBI:456216"/>
        <dbReference type="EC" id="2.7.1.67"/>
    </reaction>
</comment>
<evidence type="ECO:0000259" key="7">
    <source>
        <dbReference type="PROSITE" id="PS50290"/>
    </source>
</evidence>
<dbReference type="OrthoDB" id="10264149at2759"/>
<dbReference type="FunFam" id="1.10.1070.11:FF:000016">
    <property type="entry name" value="PIK1p Phosphatidylinositol 4-kinase"/>
    <property type="match status" value="1"/>
</dbReference>
<dbReference type="InParanoid" id="G8XZ58"/>
<dbReference type="InterPro" id="IPR049160">
    <property type="entry name" value="PI4KB-PIK1_PIK"/>
</dbReference>
<feature type="compositionally biased region" description="Basic and acidic residues" evidence="6">
    <location>
        <begin position="594"/>
        <end position="611"/>
    </location>
</feature>
<feature type="region of interest" description="Disordered" evidence="6">
    <location>
        <begin position="584"/>
        <end position="611"/>
    </location>
</feature>
<feature type="domain" description="PI3K/PI4K catalytic" evidence="7">
    <location>
        <begin position="696"/>
        <end position="977"/>
    </location>
</feature>
<feature type="compositionally biased region" description="Low complexity" evidence="6">
    <location>
        <begin position="205"/>
        <end position="216"/>
    </location>
</feature>
<dbReference type="Gene3D" id="1.10.1070.11">
    <property type="entry name" value="Phosphatidylinositol 3-/4-kinase, catalytic domain"/>
    <property type="match status" value="1"/>
</dbReference>
<dbReference type="CDD" id="cd05168">
    <property type="entry name" value="PI4Kc_III_beta"/>
    <property type="match status" value="1"/>
</dbReference>
<comment type="similarity">
    <text evidence="2">Belongs to the PI3/PI4-kinase family. Type III PI4K subfamily.</text>
</comment>
<keyword evidence="5" id="KW-0418">Kinase</keyword>
<reference evidence="9 10" key="1">
    <citation type="journal article" date="2012" name="G3 (Bethesda)">
        <title>Pichia sorbitophila, an interspecies yeast hybrid reveals early steps of genome resolution following polyploidization.</title>
        <authorList>
            <person name="Leh Louis V."/>
            <person name="Despons L."/>
            <person name="Friedrich A."/>
            <person name="Martin T."/>
            <person name="Durrens P."/>
            <person name="Casaregola S."/>
            <person name="Neuveglise C."/>
            <person name="Fairhead C."/>
            <person name="Marck C."/>
            <person name="Cruz J.A."/>
            <person name="Straub M.L."/>
            <person name="Kugler V."/>
            <person name="Sacerdot C."/>
            <person name="Uzunov Z."/>
            <person name="Thierry A."/>
            <person name="Weiss S."/>
            <person name="Bleykasten C."/>
            <person name="De Montigny J."/>
            <person name="Jacques N."/>
            <person name="Jung P."/>
            <person name="Lemaire M."/>
            <person name="Mallet S."/>
            <person name="Morel G."/>
            <person name="Richard G.F."/>
            <person name="Sarkar A."/>
            <person name="Savel G."/>
            <person name="Schacherer J."/>
            <person name="Seret M.L."/>
            <person name="Talla E."/>
            <person name="Samson G."/>
            <person name="Jubin C."/>
            <person name="Poulain J."/>
            <person name="Vacherie B."/>
            <person name="Barbe V."/>
            <person name="Pelletier E."/>
            <person name="Sherman D.J."/>
            <person name="Westhof E."/>
            <person name="Weissenbach J."/>
            <person name="Baret P.V."/>
            <person name="Wincker P."/>
            <person name="Gaillardin C."/>
            <person name="Dujon B."/>
            <person name="Souciet J.L."/>
        </authorList>
    </citation>
    <scope>NUCLEOTIDE SEQUENCE [LARGE SCALE GENOMIC DNA]</scope>
    <source>
        <strain evidence="10">ATCC MYA-4447 / BCRC 22081 / CBS 7064 / NBRC 10061 / NRRL Y-12695</strain>
    </source>
</reference>
<proteinExistence type="inferred from homology"/>
<dbReference type="Pfam" id="PF11522">
    <property type="entry name" value="Pik1"/>
    <property type="match status" value="1"/>
</dbReference>
<dbReference type="PANTHER" id="PTHR10048:SF22">
    <property type="entry name" value="PHOSPHATIDYLINOSITOL 4-KINASE BETA"/>
    <property type="match status" value="1"/>
</dbReference>
<dbReference type="InterPro" id="IPR057754">
    <property type="entry name" value="PI4-kinase_beta/PIK1_cat"/>
</dbReference>
<dbReference type="Gene3D" id="6.10.140.1260">
    <property type="match status" value="1"/>
</dbReference>
<dbReference type="Pfam" id="PF00454">
    <property type="entry name" value="PI3_PI4_kinase"/>
    <property type="match status" value="1"/>
</dbReference>
<accession>G8XZ58</accession>
<dbReference type="PANTHER" id="PTHR10048">
    <property type="entry name" value="PHOSPHATIDYLINOSITOL KINASE"/>
    <property type="match status" value="1"/>
</dbReference>
<evidence type="ECO:0000256" key="6">
    <source>
        <dbReference type="SAM" id="MobiDB-lite"/>
    </source>
</evidence>
<dbReference type="Proteomes" id="UP000005222">
    <property type="component" value="Chromosome N"/>
</dbReference>
<evidence type="ECO:0000256" key="2">
    <source>
        <dbReference type="ARBA" id="ARBA00006209"/>
    </source>
</evidence>
<feature type="region of interest" description="Disordered" evidence="6">
    <location>
        <begin position="275"/>
        <end position="303"/>
    </location>
</feature>
<dbReference type="InterPro" id="IPR036940">
    <property type="entry name" value="PI3/4_kinase_cat_sf"/>
</dbReference>